<keyword evidence="3" id="KW-0675">Receptor</keyword>
<dbReference type="EMBL" id="KQ983112">
    <property type="protein sequence ID" value="KYQ47364.1"/>
    <property type="molecule type" value="Genomic_DNA"/>
</dbReference>
<dbReference type="GO" id="GO:0042796">
    <property type="term" value="P:snRNA transcription by RNA polymerase III"/>
    <property type="evidence" value="ECO:0007669"/>
    <property type="project" value="TreeGrafter"/>
</dbReference>
<feature type="region of interest" description="Disordered" evidence="1">
    <location>
        <begin position="662"/>
        <end position="681"/>
    </location>
</feature>
<evidence type="ECO:0000313" key="3">
    <source>
        <dbReference type="EMBL" id="KYQ47364.1"/>
    </source>
</evidence>
<sequence length="681" mass="79346">MLYLIVILLPYCRHPPLEDLIDNVFIRDERMERESAMYKILTGNFTDPLEDIENEYANVDIELVKKYLREDGEVLTDSEDDNQLEINQQEAKNEDNSRMQEQERSYVPGIRKLSFGFPRKSRLDKAQQAMCLRVLLRLSDNEKKSMSDEERKEFEQYMALQKVISEEQKEFLDFAKSQWNDAFNWKIKCNEFVVSKWNTKMQRFKKLPRYYVESISIPLSVQRTNLKNQDIKVTISSCLQQGSFSKVILPKLDHQQMLFMQSASLLAKYPPCVEPDKVTQHFRLPVSEDTYCENLAMEAGADIVISSSGLKCLLSNIDSDHSDSWLVPVVVKSHCGKNIVYVDKRLPPTIATVPQKNSWIYKYILRYYYVKSESSKKTKHMIEDKLEKAANHSDSNSDDNDLSNYYLNIFDQDLCLSDTDKSEKLDSASDKTDSKINKKNVSYNLFEIGQTDLLEHERIKHGVKVYQMLVRTKTDGVEMLSNNKCQPLILSPKMEHQLEFGAEAVTLEESLHQWASLKFRPNTSLARVRIETSTSEIIQIERHTTVSLSNEIKRLYNIKVEDSLNILYNIIERLSSLTPGRYIMRHIPQNGPFAYVYENTIEQRKNAFDLHWVCQTEFQTIPNTPWPPIDNMMSTPSLRCFQRMPAMFYPIMYQKFKYIRAGSDRPRGRPRKNASGINNQG</sequence>
<feature type="region of interest" description="Disordered" evidence="1">
    <location>
        <begin position="78"/>
        <end position="102"/>
    </location>
</feature>
<organism evidence="3 4">
    <name type="scientific">Mycetomoellerius zeteki</name>
    <dbReference type="NCBI Taxonomy" id="64791"/>
    <lineage>
        <taxon>Eukaryota</taxon>
        <taxon>Metazoa</taxon>
        <taxon>Ecdysozoa</taxon>
        <taxon>Arthropoda</taxon>
        <taxon>Hexapoda</taxon>
        <taxon>Insecta</taxon>
        <taxon>Pterygota</taxon>
        <taxon>Neoptera</taxon>
        <taxon>Endopterygota</taxon>
        <taxon>Hymenoptera</taxon>
        <taxon>Apocrita</taxon>
        <taxon>Aculeata</taxon>
        <taxon>Formicoidea</taxon>
        <taxon>Formicidae</taxon>
        <taxon>Myrmicinae</taxon>
        <taxon>Mycetomoellerius</taxon>
    </lineage>
</organism>
<dbReference type="Proteomes" id="UP000075809">
    <property type="component" value="Unassembled WGS sequence"/>
</dbReference>
<evidence type="ECO:0000313" key="4">
    <source>
        <dbReference type="Proteomes" id="UP000075809"/>
    </source>
</evidence>
<proteinExistence type="predicted"/>
<dbReference type="AlphaFoldDB" id="A0A151WHR7"/>
<gene>
    <name evidence="3" type="ORF">ALC60_13621</name>
</gene>
<feature type="compositionally biased region" description="Basic and acidic residues" evidence="1">
    <location>
        <begin position="91"/>
        <end position="102"/>
    </location>
</feature>
<feature type="domain" description="Little elongation complex subunit 2 C-terminal" evidence="2">
    <location>
        <begin position="437"/>
        <end position="650"/>
    </location>
</feature>
<evidence type="ECO:0000256" key="1">
    <source>
        <dbReference type="SAM" id="MobiDB-lite"/>
    </source>
</evidence>
<name>A0A151WHR7_9HYME</name>
<dbReference type="InterPro" id="IPR019535">
    <property type="entry name" value="ICE2_C"/>
</dbReference>
<dbReference type="PANTHER" id="PTHR14633:SF3">
    <property type="entry name" value="LITTLE ELONGATION COMPLEX SUBUNIT 2"/>
    <property type="match status" value="1"/>
</dbReference>
<dbReference type="GO" id="GO:0045945">
    <property type="term" value="P:positive regulation of transcription by RNA polymerase III"/>
    <property type="evidence" value="ECO:0007669"/>
    <property type="project" value="TreeGrafter"/>
</dbReference>
<dbReference type="Pfam" id="PF10505">
    <property type="entry name" value="NARG2_C"/>
    <property type="match status" value="1"/>
</dbReference>
<dbReference type="PANTHER" id="PTHR14633">
    <property type="entry name" value="LITTLE ELONGATION COMPLEX SUBUNIT 2"/>
    <property type="match status" value="1"/>
</dbReference>
<protein>
    <submittedName>
        <fullName evidence="3">NMDA receptor-regulated protein 2</fullName>
    </submittedName>
</protein>
<dbReference type="GO" id="GO:0008023">
    <property type="term" value="C:transcription elongation factor complex"/>
    <property type="evidence" value="ECO:0007669"/>
    <property type="project" value="InterPro"/>
</dbReference>
<accession>A0A151WHR7</accession>
<keyword evidence="4" id="KW-1185">Reference proteome</keyword>
<reference evidence="3 4" key="1">
    <citation type="submission" date="2015-09" db="EMBL/GenBank/DDBJ databases">
        <title>Trachymyrmex zeteki WGS genome.</title>
        <authorList>
            <person name="Nygaard S."/>
            <person name="Hu H."/>
            <person name="Boomsma J."/>
            <person name="Zhang G."/>
        </authorList>
    </citation>
    <scope>NUCLEOTIDE SEQUENCE [LARGE SCALE GENOMIC DNA]</scope>
    <source>
        <strain evidence="3">Tzet28-1</strain>
        <tissue evidence="3">Whole body</tissue>
    </source>
</reference>
<dbReference type="GO" id="GO:0042795">
    <property type="term" value="P:snRNA transcription by RNA polymerase II"/>
    <property type="evidence" value="ECO:0007669"/>
    <property type="project" value="TreeGrafter"/>
</dbReference>
<dbReference type="STRING" id="64791.A0A151WHR7"/>
<evidence type="ECO:0000259" key="2">
    <source>
        <dbReference type="Pfam" id="PF10505"/>
    </source>
</evidence>